<accession>A0A2K8UDF6</accession>
<reference evidence="1 2" key="1">
    <citation type="submission" date="2017-03" db="EMBL/GenBank/DDBJ databases">
        <title>Complete genome sequence of Candidatus 'Thiodictyon syntrophicum' sp. nov. strain Cad16T, a photolithoautotroph purple sulfur bacterium isolated from an alpine meromictic lake.</title>
        <authorList>
            <person name="Luedin S.M."/>
            <person name="Pothier J.F."/>
            <person name="Danza F."/>
            <person name="Storelli N."/>
            <person name="Wittwer M."/>
            <person name="Tonolla M."/>
        </authorList>
    </citation>
    <scope>NUCLEOTIDE SEQUENCE [LARGE SCALE GENOMIC DNA]</scope>
    <source>
        <strain evidence="1 2">Cad16T</strain>
    </source>
</reference>
<keyword evidence="2" id="KW-1185">Reference proteome</keyword>
<proteinExistence type="predicted"/>
<evidence type="ECO:0000313" key="2">
    <source>
        <dbReference type="Proteomes" id="UP000232638"/>
    </source>
</evidence>
<sequence length="93" mass="10227">MAPLPVFIRGGASFSRVEPDFVLIKDGVVVFVEVDGPISHSESPADAHYRVKPFLDEGVIVERVKSGDCNTQEKANLYAKQLTDLIKKRGAQK</sequence>
<evidence type="ECO:0008006" key="3">
    <source>
        <dbReference type="Google" id="ProtNLM"/>
    </source>
</evidence>
<gene>
    <name evidence="1" type="ORF">THSYN_23370</name>
</gene>
<dbReference type="Proteomes" id="UP000232638">
    <property type="component" value="Chromosome"/>
</dbReference>
<dbReference type="AlphaFoldDB" id="A0A2K8UDF6"/>
<name>A0A2K8UDF6_9GAMM</name>
<protein>
    <recommendedName>
        <fullName evidence="3">DUF559 domain-containing protein</fullName>
    </recommendedName>
</protein>
<evidence type="ECO:0000313" key="1">
    <source>
        <dbReference type="EMBL" id="AUB83596.1"/>
    </source>
</evidence>
<organism evidence="1 2">
    <name type="scientific">Candidatus Thiodictyon syntrophicum</name>
    <dbReference type="NCBI Taxonomy" id="1166950"/>
    <lineage>
        <taxon>Bacteria</taxon>
        <taxon>Pseudomonadati</taxon>
        <taxon>Pseudomonadota</taxon>
        <taxon>Gammaproteobacteria</taxon>
        <taxon>Chromatiales</taxon>
        <taxon>Chromatiaceae</taxon>
        <taxon>Thiodictyon</taxon>
    </lineage>
</organism>
<dbReference type="KEGG" id="tsy:THSYN_23370"/>
<dbReference type="EMBL" id="CP020370">
    <property type="protein sequence ID" value="AUB83596.1"/>
    <property type="molecule type" value="Genomic_DNA"/>
</dbReference>